<evidence type="ECO:0000313" key="1">
    <source>
        <dbReference type="EMBL" id="RGN91459.1"/>
    </source>
</evidence>
<proteinExistence type="predicted"/>
<name>A0A3E5ER62_BACUN</name>
<dbReference type="EMBL" id="QSVA01000017">
    <property type="protein sequence ID" value="RGN91459.1"/>
    <property type="molecule type" value="Genomic_DNA"/>
</dbReference>
<evidence type="ECO:0000313" key="2">
    <source>
        <dbReference type="EMBL" id="RGQ52315.1"/>
    </source>
</evidence>
<dbReference type="AlphaFoldDB" id="A0A3E5ER62"/>
<accession>A0A3E5ER62</accession>
<organism evidence="1 3">
    <name type="scientific">Bacteroides uniformis</name>
    <dbReference type="NCBI Taxonomy" id="820"/>
    <lineage>
        <taxon>Bacteria</taxon>
        <taxon>Pseudomonadati</taxon>
        <taxon>Bacteroidota</taxon>
        <taxon>Bacteroidia</taxon>
        <taxon>Bacteroidales</taxon>
        <taxon>Bacteroidaceae</taxon>
        <taxon>Bacteroides</taxon>
    </lineage>
</organism>
<dbReference type="EMBL" id="QRTH01000003">
    <property type="protein sequence ID" value="RGQ52315.1"/>
    <property type="molecule type" value="Genomic_DNA"/>
</dbReference>
<sequence>MAHSETSNNDSIKKAETMISNNEIKQCFVQKIPPYHNLVKPKETKSIMFYFIVKIKNEQVRTSTRCKVPQSMGEE</sequence>
<reference evidence="3 4" key="1">
    <citation type="submission" date="2018-08" db="EMBL/GenBank/DDBJ databases">
        <title>A genome reference for cultivated species of the human gut microbiota.</title>
        <authorList>
            <person name="Zou Y."/>
            <person name="Xue W."/>
            <person name="Luo G."/>
        </authorList>
    </citation>
    <scope>NUCLEOTIDE SEQUENCE [LARGE SCALE GENOMIC DNA]</scope>
    <source>
        <strain evidence="2 4">AF28-11</strain>
        <strain evidence="1 3">OM03-4</strain>
    </source>
</reference>
<gene>
    <name evidence="2" type="ORF">DWY92_08670</name>
    <name evidence="1" type="ORF">DXB37_16445</name>
</gene>
<protein>
    <submittedName>
        <fullName evidence="1">Uncharacterized protein</fullName>
    </submittedName>
</protein>
<comment type="caution">
    <text evidence="1">The sequence shown here is derived from an EMBL/GenBank/DDBJ whole genome shotgun (WGS) entry which is preliminary data.</text>
</comment>
<evidence type="ECO:0000313" key="4">
    <source>
        <dbReference type="Proteomes" id="UP000283680"/>
    </source>
</evidence>
<dbReference type="Proteomes" id="UP000260759">
    <property type="component" value="Unassembled WGS sequence"/>
</dbReference>
<dbReference type="Proteomes" id="UP000283680">
    <property type="component" value="Unassembled WGS sequence"/>
</dbReference>
<evidence type="ECO:0000313" key="3">
    <source>
        <dbReference type="Proteomes" id="UP000260759"/>
    </source>
</evidence>
<dbReference type="RefSeq" id="WP_117601196.1">
    <property type="nucleotide sequence ID" value="NZ_CAXTFB010000008.1"/>
</dbReference>